<dbReference type="PROSITE" id="PS51257">
    <property type="entry name" value="PROKAR_LIPOPROTEIN"/>
    <property type="match status" value="1"/>
</dbReference>
<feature type="signal peptide" evidence="1">
    <location>
        <begin position="1"/>
        <end position="22"/>
    </location>
</feature>
<keyword evidence="1" id="KW-0732">Signal</keyword>
<dbReference type="Proteomes" id="UP000824065">
    <property type="component" value="Unassembled WGS sequence"/>
</dbReference>
<evidence type="ECO:0000313" key="3">
    <source>
        <dbReference type="Proteomes" id="UP000824065"/>
    </source>
</evidence>
<accession>A0A9D2FDH4</accession>
<organism evidence="2 3">
    <name type="scientific">Candidatus Faecalibacterium gallistercoris</name>
    <dbReference type="NCBI Taxonomy" id="2838579"/>
    <lineage>
        <taxon>Bacteria</taxon>
        <taxon>Bacillati</taxon>
        <taxon>Bacillota</taxon>
        <taxon>Clostridia</taxon>
        <taxon>Eubacteriales</taxon>
        <taxon>Oscillospiraceae</taxon>
        <taxon>Faecalibacterium</taxon>
    </lineage>
</organism>
<dbReference type="AlphaFoldDB" id="A0A9D2FDH4"/>
<protein>
    <recommendedName>
        <fullName evidence="4">Lipoprotein</fullName>
    </recommendedName>
</protein>
<proteinExistence type="predicted"/>
<gene>
    <name evidence="2" type="ORF">H9725_00825</name>
</gene>
<evidence type="ECO:0000313" key="2">
    <source>
        <dbReference type="EMBL" id="HIZ57124.1"/>
    </source>
</evidence>
<name>A0A9D2FDH4_9FIRM</name>
<comment type="caution">
    <text evidence="2">The sequence shown here is derived from an EMBL/GenBank/DDBJ whole genome shotgun (WGS) entry which is preliminary data.</text>
</comment>
<reference evidence="2" key="1">
    <citation type="journal article" date="2021" name="PeerJ">
        <title>Extensive microbial diversity within the chicken gut microbiome revealed by metagenomics and culture.</title>
        <authorList>
            <person name="Gilroy R."/>
            <person name="Ravi A."/>
            <person name="Getino M."/>
            <person name="Pursley I."/>
            <person name="Horton D.L."/>
            <person name="Alikhan N.F."/>
            <person name="Baker D."/>
            <person name="Gharbi K."/>
            <person name="Hall N."/>
            <person name="Watson M."/>
            <person name="Adriaenssens E.M."/>
            <person name="Foster-Nyarko E."/>
            <person name="Jarju S."/>
            <person name="Secka A."/>
            <person name="Antonio M."/>
            <person name="Oren A."/>
            <person name="Chaudhuri R.R."/>
            <person name="La Ragione R."/>
            <person name="Hildebrand F."/>
            <person name="Pallen M.J."/>
        </authorList>
    </citation>
    <scope>NUCLEOTIDE SEQUENCE</scope>
    <source>
        <strain evidence="2">ChiBcec16-3735</strain>
    </source>
</reference>
<reference evidence="2" key="2">
    <citation type="submission" date="2021-04" db="EMBL/GenBank/DDBJ databases">
        <authorList>
            <person name="Gilroy R."/>
        </authorList>
    </citation>
    <scope>NUCLEOTIDE SEQUENCE</scope>
    <source>
        <strain evidence="2">ChiBcec16-3735</strain>
    </source>
</reference>
<dbReference type="EMBL" id="DXBJ01000006">
    <property type="protein sequence ID" value="HIZ57124.1"/>
    <property type="molecule type" value="Genomic_DNA"/>
</dbReference>
<evidence type="ECO:0000256" key="1">
    <source>
        <dbReference type="SAM" id="SignalP"/>
    </source>
</evidence>
<sequence length="208" mass="21857">MKCKKLLALVMAAVLSVSMLTACGGGSGVKDTLSSNGVEKQLEEVDIDIDLTTDSHMNNVVRAAAQNLAAGSSRSAVTNQIMNEMNWDALSQLKNVWNQILGSMGILTPSISVGLVQIVSSDQLAANQGSGGLLSLVGTHRQKVIEMSPINTPERFAAALLLGVDGTVGMISDATNDIVNVGYNVCGYEVEDPNGNDYWVFAAQITIA</sequence>
<feature type="chain" id="PRO_5039278675" description="Lipoprotein" evidence="1">
    <location>
        <begin position="23"/>
        <end position="208"/>
    </location>
</feature>
<evidence type="ECO:0008006" key="4">
    <source>
        <dbReference type="Google" id="ProtNLM"/>
    </source>
</evidence>